<dbReference type="PANTHER" id="PTHR30250:SF11">
    <property type="entry name" value="O-ANTIGEN TRANSPORTER-RELATED"/>
    <property type="match status" value="1"/>
</dbReference>
<keyword evidence="3 6" id="KW-0812">Transmembrane</keyword>
<evidence type="ECO:0000256" key="6">
    <source>
        <dbReference type="SAM" id="Phobius"/>
    </source>
</evidence>
<sequence length="453" mass="49487">MGILLPKQEFGVLGVALAILYITSVLTQNTFSWSGTRRIASSPHEASMVLRTVTAGNLALAVTASLAVLYYSYRSETYLIPNLMVLGVLLLSALTNSYAALLRAVKRFGQIAVANIMMSFLKLLTAVILVVLGMGAVGALGGLLISSVAVFIYLTCHATRLELPQSRGFSGNMIRETFFVSIIFLGINFIINSSIIFMRWFSGSDALAGDYNAALTIARGPFFITSALITVLFPYISSHSNTEREEYAFQSIKYVALFVFPVCISMTADPGTWLNIFFGRKYMGGEDILRMLSAGIGFLSLTFLVSSNLVAFERPEIPALCLVTATVVQVAMIHLMDSNPVTSSTISVVAASITSAVLLLTYYAGKFYFKWSPKYLLKIAVSYSILSAVFLSIHLNGRLLSLAEIAIAFTVYFIALSILKLFDEEDVDILLSPLPPEPVRIVRRLVSRLNSII</sequence>
<evidence type="ECO:0000313" key="8">
    <source>
        <dbReference type="Proteomes" id="UP000030624"/>
    </source>
</evidence>
<accession>A0A0A7GF05</accession>
<keyword evidence="4 6" id="KW-1133">Transmembrane helix</keyword>
<reference evidence="7 8" key="1">
    <citation type="journal article" date="2015" name="Appl. Environ. Microbiol.">
        <title>The Geoglobus acetivorans genome: Fe(III) reduction, acetate utilization, autotrophic growth, and degradation of aromatic compounds in a hyperthermophilic archaeon.</title>
        <authorList>
            <person name="Mardanov A.V."/>
            <person name="Slododkina G.B."/>
            <person name="Slobodkin A.I."/>
            <person name="Beletsky A.V."/>
            <person name="Gavrilov S.N."/>
            <person name="Kublanov I.V."/>
            <person name="Bonch-Osmolovskaya E.A."/>
            <person name="Skryabin K.G."/>
            <person name="Ravin N.V."/>
        </authorList>
    </citation>
    <scope>NUCLEOTIDE SEQUENCE [LARGE SCALE GENOMIC DNA]</scope>
    <source>
        <strain evidence="7 8">SBH6</strain>
    </source>
</reference>
<feature type="transmembrane region" description="Helical" evidence="6">
    <location>
        <begin position="52"/>
        <end position="73"/>
    </location>
</feature>
<proteinExistence type="predicted"/>
<feature type="transmembrane region" description="Helical" evidence="6">
    <location>
        <begin position="399"/>
        <end position="422"/>
    </location>
</feature>
<protein>
    <submittedName>
        <fullName evidence="7">Polysaccharide biosynthesis protein</fullName>
    </submittedName>
</protein>
<dbReference type="InterPro" id="IPR050833">
    <property type="entry name" value="Poly_Biosynth_Transport"/>
</dbReference>
<feature type="transmembrane region" description="Helical" evidence="6">
    <location>
        <begin position="12"/>
        <end position="31"/>
    </location>
</feature>
<dbReference type="STRING" id="565033.GACE_0492"/>
<feature type="transmembrane region" description="Helical" evidence="6">
    <location>
        <begin position="138"/>
        <end position="156"/>
    </location>
</feature>
<feature type="transmembrane region" description="Helical" evidence="6">
    <location>
        <begin position="341"/>
        <end position="363"/>
    </location>
</feature>
<dbReference type="AlphaFoldDB" id="A0A0A7GF05"/>
<dbReference type="Pfam" id="PF13440">
    <property type="entry name" value="Polysacc_synt_3"/>
    <property type="match status" value="1"/>
</dbReference>
<feature type="transmembrane region" description="Helical" evidence="6">
    <location>
        <begin position="247"/>
        <end position="268"/>
    </location>
</feature>
<feature type="transmembrane region" description="Helical" evidence="6">
    <location>
        <begin position="288"/>
        <end position="305"/>
    </location>
</feature>
<feature type="transmembrane region" description="Helical" evidence="6">
    <location>
        <begin position="213"/>
        <end position="235"/>
    </location>
</feature>
<feature type="transmembrane region" description="Helical" evidence="6">
    <location>
        <begin position="375"/>
        <end position="393"/>
    </location>
</feature>
<feature type="transmembrane region" description="Helical" evidence="6">
    <location>
        <begin position="317"/>
        <end position="335"/>
    </location>
</feature>
<name>A0A0A7GF05_GEOAI</name>
<organism evidence="7 8">
    <name type="scientific">Geoglobus acetivorans</name>
    <dbReference type="NCBI Taxonomy" id="565033"/>
    <lineage>
        <taxon>Archaea</taxon>
        <taxon>Methanobacteriati</taxon>
        <taxon>Methanobacteriota</taxon>
        <taxon>Archaeoglobi</taxon>
        <taxon>Archaeoglobales</taxon>
        <taxon>Archaeoglobaceae</taxon>
        <taxon>Geoglobus</taxon>
    </lineage>
</organism>
<dbReference type="KEGG" id="gac:GACE_0492"/>
<evidence type="ECO:0000256" key="5">
    <source>
        <dbReference type="ARBA" id="ARBA00023136"/>
    </source>
</evidence>
<feature type="transmembrane region" description="Helical" evidence="6">
    <location>
        <begin position="111"/>
        <end position="132"/>
    </location>
</feature>
<keyword evidence="5 6" id="KW-0472">Membrane</keyword>
<dbReference type="EMBL" id="CP009552">
    <property type="protein sequence ID" value="AIY89546.1"/>
    <property type="molecule type" value="Genomic_DNA"/>
</dbReference>
<evidence type="ECO:0000256" key="4">
    <source>
        <dbReference type="ARBA" id="ARBA00022989"/>
    </source>
</evidence>
<keyword evidence="2" id="KW-1003">Cell membrane</keyword>
<dbReference type="GO" id="GO:0005886">
    <property type="term" value="C:plasma membrane"/>
    <property type="evidence" value="ECO:0007669"/>
    <property type="project" value="UniProtKB-SubCell"/>
</dbReference>
<feature type="transmembrane region" description="Helical" evidence="6">
    <location>
        <begin position="177"/>
        <end position="201"/>
    </location>
</feature>
<evidence type="ECO:0000256" key="3">
    <source>
        <dbReference type="ARBA" id="ARBA00022692"/>
    </source>
</evidence>
<dbReference type="HOGENOM" id="CLU_550555_0_0_2"/>
<comment type="subcellular location">
    <subcellularLocation>
        <location evidence="1">Cell membrane</location>
        <topology evidence="1">Multi-pass membrane protein</topology>
    </subcellularLocation>
</comment>
<dbReference type="PANTHER" id="PTHR30250">
    <property type="entry name" value="PST FAMILY PREDICTED COLANIC ACID TRANSPORTER"/>
    <property type="match status" value="1"/>
</dbReference>
<gene>
    <name evidence="7" type="ORF">GACE_0492</name>
</gene>
<feature type="transmembrane region" description="Helical" evidence="6">
    <location>
        <begin position="79"/>
        <end position="99"/>
    </location>
</feature>
<evidence type="ECO:0000313" key="7">
    <source>
        <dbReference type="EMBL" id="AIY89546.1"/>
    </source>
</evidence>
<dbReference type="eggNOG" id="arCOG02209">
    <property type="taxonomic scope" value="Archaea"/>
</dbReference>
<evidence type="ECO:0000256" key="1">
    <source>
        <dbReference type="ARBA" id="ARBA00004651"/>
    </source>
</evidence>
<evidence type="ECO:0000256" key="2">
    <source>
        <dbReference type="ARBA" id="ARBA00022475"/>
    </source>
</evidence>
<dbReference type="Proteomes" id="UP000030624">
    <property type="component" value="Chromosome"/>
</dbReference>